<proteinExistence type="predicted"/>
<comment type="caution">
    <text evidence="1">The sequence shown here is derived from an EMBL/GenBank/DDBJ whole genome shotgun (WGS) entry which is preliminary data.</text>
</comment>
<name>A0AA38G6E5_TAXCH</name>
<organism evidence="1 2">
    <name type="scientific">Taxus chinensis</name>
    <name type="common">Chinese yew</name>
    <name type="synonym">Taxus wallichiana var. chinensis</name>
    <dbReference type="NCBI Taxonomy" id="29808"/>
    <lineage>
        <taxon>Eukaryota</taxon>
        <taxon>Viridiplantae</taxon>
        <taxon>Streptophyta</taxon>
        <taxon>Embryophyta</taxon>
        <taxon>Tracheophyta</taxon>
        <taxon>Spermatophyta</taxon>
        <taxon>Pinopsida</taxon>
        <taxon>Pinidae</taxon>
        <taxon>Conifers II</taxon>
        <taxon>Cupressales</taxon>
        <taxon>Taxaceae</taxon>
        <taxon>Taxus</taxon>
    </lineage>
</organism>
<keyword evidence="2" id="KW-1185">Reference proteome</keyword>
<sequence length="78" mass="8868">RSTENPTHNLPLYIKVLVTHRKIKWVLVDNGFGLNICTLKLVQQLGHTEENLESHIITITAYDNAERESVGTITLPME</sequence>
<gene>
    <name evidence="1" type="ORF">KI387_024196</name>
</gene>
<feature type="non-terminal residue" evidence="1">
    <location>
        <position position="78"/>
    </location>
</feature>
<dbReference type="AlphaFoldDB" id="A0AA38G6E5"/>
<evidence type="ECO:0000313" key="2">
    <source>
        <dbReference type="Proteomes" id="UP000824469"/>
    </source>
</evidence>
<accession>A0AA38G6E5</accession>
<reference evidence="1 2" key="1">
    <citation type="journal article" date="2021" name="Nat. Plants">
        <title>The Taxus genome provides insights into paclitaxel biosynthesis.</title>
        <authorList>
            <person name="Xiong X."/>
            <person name="Gou J."/>
            <person name="Liao Q."/>
            <person name="Li Y."/>
            <person name="Zhou Q."/>
            <person name="Bi G."/>
            <person name="Li C."/>
            <person name="Du R."/>
            <person name="Wang X."/>
            <person name="Sun T."/>
            <person name="Guo L."/>
            <person name="Liang H."/>
            <person name="Lu P."/>
            <person name="Wu Y."/>
            <person name="Zhang Z."/>
            <person name="Ro D.K."/>
            <person name="Shang Y."/>
            <person name="Huang S."/>
            <person name="Yan J."/>
        </authorList>
    </citation>
    <scope>NUCLEOTIDE SEQUENCE [LARGE SCALE GENOMIC DNA]</scope>
    <source>
        <strain evidence="1">Ta-2019</strain>
    </source>
</reference>
<dbReference type="Proteomes" id="UP000824469">
    <property type="component" value="Unassembled WGS sequence"/>
</dbReference>
<feature type="non-terminal residue" evidence="1">
    <location>
        <position position="1"/>
    </location>
</feature>
<dbReference type="EMBL" id="JAHRHJ020000005">
    <property type="protein sequence ID" value="KAH9315569.1"/>
    <property type="molecule type" value="Genomic_DNA"/>
</dbReference>
<evidence type="ECO:0000313" key="1">
    <source>
        <dbReference type="EMBL" id="KAH9315569.1"/>
    </source>
</evidence>
<protein>
    <submittedName>
        <fullName evidence="1">Uncharacterized protein</fullName>
    </submittedName>
</protein>